<dbReference type="InterPro" id="IPR012677">
    <property type="entry name" value="Nucleotide-bd_a/b_plait_sf"/>
</dbReference>
<dbReference type="Gene3D" id="3.30.70.330">
    <property type="match status" value="1"/>
</dbReference>
<evidence type="ECO:0000313" key="4">
    <source>
        <dbReference type="Proteomes" id="UP000054359"/>
    </source>
</evidence>
<evidence type="ECO:0000256" key="1">
    <source>
        <dbReference type="SAM" id="MobiDB-lite"/>
    </source>
</evidence>
<dbReference type="OrthoDB" id="431825at2759"/>
<dbReference type="STRING" id="407821.A0A087TVJ2"/>
<dbReference type="InterPro" id="IPR039754">
    <property type="entry name" value="Esf1"/>
</dbReference>
<dbReference type="PANTHER" id="PTHR12202">
    <property type="entry name" value="ESF1 HOMOLOG"/>
    <property type="match status" value="1"/>
</dbReference>
<gene>
    <name evidence="3" type="ORF">X975_07699</name>
</gene>
<name>A0A087TVJ2_STEMI</name>
<dbReference type="InterPro" id="IPR056750">
    <property type="entry name" value="RRM_ESF1"/>
</dbReference>
<dbReference type="OMA" id="TCKNEES"/>
<feature type="compositionally biased region" description="Basic and acidic residues" evidence="1">
    <location>
        <begin position="85"/>
        <end position="124"/>
    </location>
</feature>
<feature type="non-terminal residue" evidence="3">
    <location>
        <position position="411"/>
    </location>
</feature>
<dbReference type="GO" id="GO:0006364">
    <property type="term" value="P:rRNA processing"/>
    <property type="evidence" value="ECO:0007669"/>
    <property type="project" value="InterPro"/>
</dbReference>
<dbReference type="Pfam" id="PF25121">
    <property type="entry name" value="RRM_ESF1"/>
    <property type="match status" value="1"/>
</dbReference>
<feature type="compositionally biased region" description="Basic and acidic residues" evidence="1">
    <location>
        <begin position="255"/>
        <end position="267"/>
    </location>
</feature>
<dbReference type="EMBL" id="KK116938">
    <property type="protein sequence ID" value="KFM69131.1"/>
    <property type="molecule type" value="Genomic_DNA"/>
</dbReference>
<proteinExistence type="predicted"/>
<feature type="compositionally biased region" description="Basic and acidic residues" evidence="1">
    <location>
        <begin position="131"/>
        <end position="142"/>
    </location>
</feature>
<organism evidence="3 4">
    <name type="scientific">Stegodyphus mimosarum</name>
    <name type="common">African social velvet spider</name>
    <dbReference type="NCBI Taxonomy" id="407821"/>
    <lineage>
        <taxon>Eukaryota</taxon>
        <taxon>Metazoa</taxon>
        <taxon>Ecdysozoa</taxon>
        <taxon>Arthropoda</taxon>
        <taxon>Chelicerata</taxon>
        <taxon>Arachnida</taxon>
        <taxon>Araneae</taxon>
        <taxon>Araneomorphae</taxon>
        <taxon>Entelegynae</taxon>
        <taxon>Eresoidea</taxon>
        <taxon>Eresidae</taxon>
        <taxon>Stegodyphus</taxon>
    </lineage>
</organism>
<feature type="compositionally biased region" description="Acidic residues" evidence="1">
    <location>
        <begin position="221"/>
        <end position="246"/>
    </location>
</feature>
<dbReference type="PANTHER" id="PTHR12202:SF0">
    <property type="entry name" value="ESF1 HOMOLOG"/>
    <property type="match status" value="1"/>
</dbReference>
<feature type="compositionally biased region" description="Acidic residues" evidence="1">
    <location>
        <begin position="75"/>
        <end position="84"/>
    </location>
</feature>
<accession>A0A087TVJ2</accession>
<reference evidence="3 4" key="1">
    <citation type="submission" date="2013-11" db="EMBL/GenBank/DDBJ databases">
        <title>Genome sequencing of Stegodyphus mimosarum.</title>
        <authorList>
            <person name="Bechsgaard J."/>
        </authorList>
    </citation>
    <scope>NUCLEOTIDE SEQUENCE [LARGE SCALE GENOMIC DNA]</scope>
</reference>
<dbReference type="GO" id="GO:0003723">
    <property type="term" value="F:RNA binding"/>
    <property type="evidence" value="ECO:0007669"/>
    <property type="project" value="TreeGrafter"/>
</dbReference>
<dbReference type="AlphaFoldDB" id="A0A087TVJ2"/>
<sequence>MEEALKDERFKCILSDPRFRRMPKNVRKIKVDKRFKQMFKDKKFKEKCGLDMRGRPIDITPSENLKKLYNVTSESSEEEDELEGHDEVDKSNEIESGQDNKPEKEKQKIKKQDADEAVATKKSAESSGFDLEVKSQNDDILKNKKSKSKRNEYIQKDNSISKSKLNEEKEFSENADFEISVPKEAKVKKNKSSLQLQDCSEDKEEKFEVKPNLQNSYESSNESEEGNSSEQEGTSESESEETDSSESEGSADTGEFDHRWEELREDAPDTNDITRRLAVCNMDWDRIRAEDLFAAFDSFKPADGSINSVKIYPSEYGMKRMEDEKLHGPPELVEEVLDPDEEEVDDKKTSKYHREKLRQYQINRLKYYYAVIDCDSPNTANILYEQLNGMEYESSSVRFDIRFIPDDVTFD</sequence>
<feature type="domain" description="ESF1 RRM" evidence="2">
    <location>
        <begin position="274"/>
        <end position="411"/>
    </location>
</feature>
<dbReference type="Proteomes" id="UP000054359">
    <property type="component" value="Unassembled WGS sequence"/>
</dbReference>
<evidence type="ECO:0000259" key="2">
    <source>
        <dbReference type="Pfam" id="PF25121"/>
    </source>
</evidence>
<feature type="region of interest" description="Disordered" evidence="1">
    <location>
        <begin position="70"/>
        <end position="267"/>
    </location>
</feature>
<keyword evidence="4" id="KW-1185">Reference proteome</keyword>
<evidence type="ECO:0000313" key="3">
    <source>
        <dbReference type="EMBL" id="KFM69131.1"/>
    </source>
</evidence>
<protein>
    <recommendedName>
        <fullName evidence="2">ESF1 RRM domain-containing protein</fullName>
    </recommendedName>
</protein>